<evidence type="ECO:0000256" key="7">
    <source>
        <dbReference type="ARBA" id="ARBA00022730"/>
    </source>
</evidence>
<protein>
    <recommendedName>
        <fullName evidence="9">Ribosomal RNA small subunit methyltransferase Nep1</fullName>
        <ecNumber evidence="9">2.1.1.-</ecNumber>
    </recommendedName>
    <alternativeName>
        <fullName evidence="9">16S rRNA (pseudouridine-N1-)-methyltransferase Nep1</fullName>
    </alternativeName>
</protein>
<feature type="site" description="Interaction with substrate rRNA" evidence="9">
    <location>
        <position position="63"/>
    </location>
</feature>
<gene>
    <name evidence="9" type="primary">nep1</name>
    <name evidence="10" type="ordered locus">Cmaq_0625</name>
</gene>
<comment type="catalytic activity">
    <reaction evidence="9">
        <text>a pseudouridine in rRNA + S-adenosyl-L-methionine = an N(1)-methylpseudouridine in rRNA + S-adenosyl-L-homocysteine + H(+)</text>
        <dbReference type="Rhea" id="RHEA:46696"/>
        <dbReference type="Rhea" id="RHEA-COMP:11634"/>
        <dbReference type="Rhea" id="RHEA-COMP:13933"/>
        <dbReference type="ChEBI" id="CHEBI:15378"/>
        <dbReference type="ChEBI" id="CHEBI:57856"/>
        <dbReference type="ChEBI" id="CHEBI:59789"/>
        <dbReference type="ChEBI" id="CHEBI:65314"/>
        <dbReference type="ChEBI" id="CHEBI:74890"/>
    </reaction>
</comment>
<reference evidence="10 11" key="1">
    <citation type="submission" date="2007-10" db="EMBL/GenBank/DDBJ databases">
        <title>Complete sequence of Caldivirga maquilingensis IC-167.</title>
        <authorList>
            <consortium name="US DOE Joint Genome Institute"/>
            <person name="Copeland A."/>
            <person name="Lucas S."/>
            <person name="Lapidus A."/>
            <person name="Barry K."/>
            <person name="Glavina del Rio T."/>
            <person name="Dalin E."/>
            <person name="Tice H."/>
            <person name="Pitluck S."/>
            <person name="Saunders E."/>
            <person name="Brettin T."/>
            <person name="Bruce D."/>
            <person name="Detter J.C."/>
            <person name="Han C."/>
            <person name="Schmutz J."/>
            <person name="Larimer F."/>
            <person name="Land M."/>
            <person name="Hauser L."/>
            <person name="Kyrpides N."/>
            <person name="Ivanova N."/>
            <person name="Biddle J.F."/>
            <person name="Zhang Z."/>
            <person name="Fitz-Gibbon S.T."/>
            <person name="Lowe T.M."/>
            <person name="Saltikov C."/>
            <person name="House C.H."/>
            <person name="Richardson P."/>
        </authorList>
    </citation>
    <scope>NUCLEOTIDE SEQUENCE [LARGE SCALE GENOMIC DNA]</scope>
    <source>
        <strain evidence="11">ATCC 700844 / DSM 13496 / JCM 10307 / IC-167</strain>
    </source>
</reference>
<evidence type="ECO:0000256" key="3">
    <source>
        <dbReference type="ARBA" id="ARBA00022552"/>
    </source>
</evidence>
<dbReference type="Pfam" id="PF03587">
    <property type="entry name" value="EMG1"/>
    <property type="match status" value="1"/>
</dbReference>
<evidence type="ECO:0000256" key="2">
    <source>
        <dbReference type="ARBA" id="ARBA00022517"/>
    </source>
</evidence>
<keyword evidence="11" id="KW-1185">Reference proteome</keyword>
<keyword evidence="5 9" id="KW-0808">Transferase</keyword>
<comment type="similarity">
    <text evidence="1 9">Belongs to the class IV-like SAM-binding methyltransferase superfamily. RNA methyltransferase NEP1 family.</text>
</comment>
<evidence type="ECO:0000256" key="1">
    <source>
        <dbReference type="ARBA" id="ARBA00008115"/>
    </source>
</evidence>
<feature type="binding site" evidence="9">
    <location>
        <position position="182"/>
    </location>
    <ligand>
        <name>S-adenosyl-L-methionine</name>
        <dbReference type="ChEBI" id="CHEBI:59789"/>
    </ligand>
</feature>
<evidence type="ECO:0000313" key="11">
    <source>
        <dbReference type="Proteomes" id="UP000001137"/>
    </source>
</evidence>
<feature type="site" description="Stabilizes Arg-xx" evidence="9">
    <location>
        <position position="65"/>
    </location>
</feature>
<dbReference type="CDD" id="cd18088">
    <property type="entry name" value="Nep1-like"/>
    <property type="match status" value="1"/>
</dbReference>
<organism evidence="10 11">
    <name type="scientific">Caldivirga maquilingensis (strain ATCC 700844 / DSM 13496 / JCM 10307 / IC-167)</name>
    <dbReference type="NCBI Taxonomy" id="397948"/>
    <lineage>
        <taxon>Archaea</taxon>
        <taxon>Thermoproteota</taxon>
        <taxon>Thermoprotei</taxon>
        <taxon>Thermoproteales</taxon>
        <taxon>Thermoproteaceae</taxon>
        <taxon>Caldivirga</taxon>
    </lineage>
</organism>
<dbReference type="InterPro" id="IPR023503">
    <property type="entry name" value="Ribosome_NEP1_arc"/>
</dbReference>
<evidence type="ECO:0000256" key="4">
    <source>
        <dbReference type="ARBA" id="ARBA00022603"/>
    </source>
</evidence>
<dbReference type="PANTHER" id="PTHR12636:SF5">
    <property type="entry name" value="RIBOSOMAL RNA SMALL SUBUNIT METHYLTRANSFERASE NEP1"/>
    <property type="match status" value="1"/>
</dbReference>
<keyword evidence="7 9" id="KW-0699">rRNA-binding</keyword>
<dbReference type="Gene3D" id="3.40.1280.10">
    <property type="match status" value="1"/>
</dbReference>
<dbReference type="eggNOG" id="arCOG04122">
    <property type="taxonomic scope" value="Archaea"/>
</dbReference>
<feature type="site" description="Interaction with substrate rRNA" evidence="9">
    <location>
        <position position="104"/>
    </location>
</feature>
<dbReference type="EMBL" id="CP000852">
    <property type="protein sequence ID" value="ABW01466.1"/>
    <property type="molecule type" value="Genomic_DNA"/>
</dbReference>
<dbReference type="KEGG" id="cma:Cmaq_0625"/>
<dbReference type="STRING" id="397948.Cmaq_0625"/>
<evidence type="ECO:0000313" key="10">
    <source>
        <dbReference type="EMBL" id="ABW01466.1"/>
    </source>
</evidence>
<feature type="binding site" evidence="9">
    <location>
        <position position="187"/>
    </location>
    <ligand>
        <name>S-adenosyl-L-methionine</name>
        <dbReference type="ChEBI" id="CHEBI:59789"/>
    </ligand>
</feature>
<evidence type="ECO:0000256" key="5">
    <source>
        <dbReference type="ARBA" id="ARBA00022679"/>
    </source>
</evidence>
<dbReference type="InterPro" id="IPR005304">
    <property type="entry name" value="Rbsml_bgen_MeTrfase_EMG1/NEP1"/>
</dbReference>
<keyword evidence="6 9" id="KW-0949">S-adenosyl-L-methionine</keyword>
<comment type="function">
    <text evidence="9">Methyltransferase involved in ribosomal biogenesis. Specifically catalyzes the N1-methylation of the pseudouridine corresponding to position 914 in M.jannaschii 16S rRNA.</text>
</comment>
<dbReference type="HOGENOM" id="CLU_055846_1_3_2"/>
<dbReference type="GO" id="GO:0070475">
    <property type="term" value="P:rRNA base methylation"/>
    <property type="evidence" value="ECO:0007669"/>
    <property type="project" value="InterPro"/>
</dbReference>
<keyword evidence="2 9" id="KW-0690">Ribosome biogenesis</keyword>
<dbReference type="HAMAP" id="MF_00554">
    <property type="entry name" value="NEP1"/>
    <property type="match status" value="1"/>
</dbReference>
<proteinExistence type="inferred from homology"/>
<dbReference type="AlphaFoldDB" id="A8MCG0"/>
<evidence type="ECO:0000256" key="8">
    <source>
        <dbReference type="ARBA" id="ARBA00022884"/>
    </source>
</evidence>
<dbReference type="GO" id="GO:0019843">
    <property type="term" value="F:rRNA binding"/>
    <property type="evidence" value="ECO:0007669"/>
    <property type="project" value="UniProtKB-UniRule"/>
</dbReference>
<feature type="site" description="Interaction with substrate rRNA" evidence="9">
    <location>
        <position position="111"/>
    </location>
</feature>
<evidence type="ECO:0000256" key="6">
    <source>
        <dbReference type="ARBA" id="ARBA00022691"/>
    </source>
</evidence>
<dbReference type="SUPFAM" id="SSF75217">
    <property type="entry name" value="alpha/beta knot"/>
    <property type="match status" value="1"/>
</dbReference>
<feature type="binding site" evidence="9">
    <location>
        <begin position="203"/>
        <end position="208"/>
    </location>
    <ligand>
        <name>S-adenosyl-L-methionine</name>
        <dbReference type="ChEBI" id="CHEBI:59789"/>
    </ligand>
</feature>
<keyword evidence="3 9" id="KW-0698">rRNA processing</keyword>
<dbReference type="InterPro" id="IPR029026">
    <property type="entry name" value="tRNA_m1G_MTases_N"/>
</dbReference>
<evidence type="ECO:0000256" key="9">
    <source>
        <dbReference type="HAMAP-Rule" id="MF_00554"/>
    </source>
</evidence>
<keyword evidence="8 9" id="KW-0694">RNA-binding</keyword>
<name>A8MCG0_CALMQ</name>
<keyword evidence="4 9" id="KW-0489">Methyltransferase</keyword>
<dbReference type="Proteomes" id="UP000001137">
    <property type="component" value="Chromosome"/>
</dbReference>
<comment type="caution">
    <text evidence="9">Lacks conserved residue(s) required for the propagation of feature annotation.</text>
</comment>
<accession>A8MCG0</accession>
<sequence>MPLMLKLILVDAALEPIPPELRNDKGIVKTARRLGRDPIYMPLDKALHFKAMSKLKGKESRGRPDIVHKFLLDSLNSLLAKRGMLTVYIHTVTGRVIEVAPGERPPQNYFNFLGLMEQLFKHGSVPPSGKWLLRFMDVSISELVESMNESLIILLERDGEPIKVTELARLIIKNGGAVVMIGGMPKGSSEVARALARRVFSLANGESLTTSHVVNSLIISIESELGLI</sequence>
<comment type="subunit">
    <text evidence="9">Homodimer.</text>
</comment>
<dbReference type="EC" id="2.1.1.-" evidence="9"/>
<dbReference type="GO" id="GO:0070037">
    <property type="term" value="F:rRNA (pseudouridine) methyltransferase activity"/>
    <property type="evidence" value="ECO:0007669"/>
    <property type="project" value="UniProtKB-UniRule"/>
</dbReference>
<dbReference type="PANTHER" id="PTHR12636">
    <property type="entry name" value="NEP1/MRA1"/>
    <property type="match status" value="1"/>
</dbReference>
<dbReference type="InterPro" id="IPR029028">
    <property type="entry name" value="Alpha/beta_knot_MTases"/>
</dbReference>